<evidence type="ECO:0000313" key="2">
    <source>
        <dbReference type="Proteomes" id="UP000014974"/>
    </source>
</evidence>
<dbReference type="Proteomes" id="UP000014974">
    <property type="component" value="Unassembled WGS sequence"/>
</dbReference>
<gene>
    <name evidence="1" type="ORF">ADICYQ_2441</name>
</gene>
<organism evidence="1 2">
    <name type="scientific">Cyclobacterium qasimii M12-11B</name>
    <dbReference type="NCBI Taxonomy" id="641524"/>
    <lineage>
        <taxon>Bacteria</taxon>
        <taxon>Pseudomonadati</taxon>
        <taxon>Bacteroidota</taxon>
        <taxon>Cytophagia</taxon>
        <taxon>Cytophagales</taxon>
        <taxon>Cyclobacteriaceae</taxon>
        <taxon>Cyclobacterium</taxon>
    </lineage>
</organism>
<evidence type="ECO:0000313" key="1">
    <source>
        <dbReference type="EMBL" id="EPR68613.1"/>
    </source>
</evidence>
<accession>S7WXB6</accession>
<name>S7WXB6_9BACT</name>
<comment type="caution">
    <text evidence="1">The sequence shown here is derived from an EMBL/GenBank/DDBJ whole genome shotgun (WGS) entry which is preliminary data.</text>
</comment>
<reference evidence="1 2" key="1">
    <citation type="journal article" date="2013" name="Genome Announc.">
        <title>Draft Genome Sequence of Cyclobacterium qasimii Strain M12-11BT, Isolated from Arctic Marine Sediment.</title>
        <authorList>
            <person name="Shivaji S."/>
            <person name="Ara S."/>
            <person name="Singh A."/>
            <person name="Kumar Pinnaka A."/>
        </authorList>
    </citation>
    <scope>NUCLEOTIDE SEQUENCE [LARGE SCALE GENOMIC DNA]</scope>
    <source>
        <strain evidence="1 2">M12-11B</strain>
    </source>
</reference>
<sequence>MIHIKGDKNIKVVVQIVNSKFSDDYKSYFEAGISLIKNHEKRNSLAN</sequence>
<dbReference type="EMBL" id="ATNM01000097">
    <property type="protein sequence ID" value="EPR68613.1"/>
    <property type="molecule type" value="Genomic_DNA"/>
</dbReference>
<dbReference type="AlphaFoldDB" id="S7WXB6"/>
<proteinExistence type="predicted"/>
<protein>
    <submittedName>
        <fullName evidence="1">Uncharacterized protein</fullName>
    </submittedName>
</protein>